<dbReference type="SUPFAM" id="SSF54495">
    <property type="entry name" value="UBC-like"/>
    <property type="match status" value="1"/>
</dbReference>
<evidence type="ECO:0000256" key="1">
    <source>
        <dbReference type="ARBA" id="ARBA00022786"/>
    </source>
</evidence>
<dbReference type="InParanoid" id="A0A1Y2LXG3"/>
<keyword evidence="1" id="KW-0833">Ubl conjugation pathway</keyword>
<evidence type="ECO:0000313" key="5">
    <source>
        <dbReference type="Proteomes" id="UP000193240"/>
    </source>
</evidence>
<dbReference type="STRING" id="105696.A0A1Y2LXG3"/>
<protein>
    <recommendedName>
        <fullName evidence="3">UBC core domain-containing protein</fullName>
    </recommendedName>
</protein>
<dbReference type="InterPro" id="IPR050113">
    <property type="entry name" value="Ub_conjugating_enzyme"/>
</dbReference>
<dbReference type="InterPro" id="IPR016135">
    <property type="entry name" value="UBQ-conjugating_enzyme/RWD"/>
</dbReference>
<evidence type="ECO:0000256" key="2">
    <source>
        <dbReference type="SAM" id="MobiDB-lite"/>
    </source>
</evidence>
<organism evidence="4 5">
    <name type="scientific">Epicoccum nigrum</name>
    <name type="common">Soil fungus</name>
    <name type="synonym">Epicoccum purpurascens</name>
    <dbReference type="NCBI Taxonomy" id="105696"/>
    <lineage>
        <taxon>Eukaryota</taxon>
        <taxon>Fungi</taxon>
        <taxon>Dikarya</taxon>
        <taxon>Ascomycota</taxon>
        <taxon>Pezizomycotina</taxon>
        <taxon>Dothideomycetes</taxon>
        <taxon>Pleosporomycetidae</taxon>
        <taxon>Pleosporales</taxon>
        <taxon>Pleosporineae</taxon>
        <taxon>Didymellaceae</taxon>
        <taxon>Epicoccum</taxon>
    </lineage>
</organism>
<dbReference type="AlphaFoldDB" id="A0A1Y2LXG3"/>
<dbReference type="PROSITE" id="PS50127">
    <property type="entry name" value="UBC_2"/>
    <property type="match status" value="1"/>
</dbReference>
<dbReference type="Gene3D" id="3.10.110.10">
    <property type="entry name" value="Ubiquitin Conjugating Enzyme"/>
    <property type="match status" value="1"/>
</dbReference>
<dbReference type="PANTHER" id="PTHR24067">
    <property type="entry name" value="UBIQUITIN-CONJUGATING ENZYME E2"/>
    <property type="match status" value="1"/>
</dbReference>
<feature type="region of interest" description="Disordered" evidence="2">
    <location>
        <begin position="618"/>
        <end position="663"/>
    </location>
</feature>
<evidence type="ECO:0000313" key="4">
    <source>
        <dbReference type="EMBL" id="OSS48586.1"/>
    </source>
</evidence>
<proteinExistence type="predicted"/>
<sequence length="677" mass="75691">MAASNRAFSPTALQHRLLNDIAEVQQNPYPNIHLHVDDKNFHKACLILSTDAYGPLHLFIEFGSDYPLRAPAVTIQSTNIVHPNIYGDYICASVLNTTEGWTPAYTLKGVLIQLLSFFTSETLEQDHNGDAVNLQEFRQHSKANGYDYFCNSCGFEPSWKPAPSKSGVLKLPTASPATISKLLSLPDEIVLLMLEEMSTKDVLALADAVPFVKRTVNSYGFVRARELQCFCLKKSYMVAKLGVGVSVTTRGKPVFRSEFDLLSQEAFFQHDVRRSVQGVQFQKWLPLPLSRRHWNGVRTIVTACLRSIHSFAGLRSSELGDIDVVYNLMNHVVVQFSTDAEKSFRQSDSRSTLNHASEKAIEAYFACFHLLLCLAAENAAIIDAANSKIARFLKGPRSKKQFPDLGHLLVASLISTEGLNEPLVLAIIKEAILRNVVWMLDAKGADMPELAYLEPSLVSDYRLIKTFEASKTSYRLLMFLKLFTYSARPSNKPLTLIRDELFDNHGMIPGISKCMAQRIREIREIDGFPRFLRSMGIENVPSKSEFTAFLRKTVTDSVAAGYSAMPLSQSKLYMIRKLRERDVEVAEGIEVTDATITWFNRGEKWYWNGWNGRPTFFPGRKSNLEKSGDDGRWRGGGGVQRGGRRGGSRGGRDGTGGRSGRDRGGRGVLCAICDMYH</sequence>
<evidence type="ECO:0000259" key="3">
    <source>
        <dbReference type="PROSITE" id="PS50127"/>
    </source>
</evidence>
<feature type="compositionally biased region" description="Basic and acidic residues" evidence="2">
    <location>
        <begin position="622"/>
        <end position="633"/>
    </location>
</feature>
<name>A0A1Y2LXG3_EPING</name>
<dbReference type="Proteomes" id="UP000193240">
    <property type="component" value="Unassembled WGS sequence"/>
</dbReference>
<keyword evidence="5" id="KW-1185">Reference proteome</keyword>
<dbReference type="Pfam" id="PF00179">
    <property type="entry name" value="UQ_con"/>
    <property type="match status" value="1"/>
</dbReference>
<dbReference type="InterPro" id="IPR000608">
    <property type="entry name" value="UBC"/>
</dbReference>
<gene>
    <name evidence="4" type="ORF">B5807_07106</name>
</gene>
<reference evidence="4 5" key="1">
    <citation type="journal article" date="2017" name="Genome Announc.">
        <title>Genome sequence of the saprophytic ascomycete Epicoccum nigrum ICMP 19927 strain isolated from New Zealand.</title>
        <authorList>
            <person name="Fokin M."/>
            <person name="Fleetwood D."/>
            <person name="Weir B.S."/>
            <person name="Villas-Boas S.G."/>
        </authorList>
    </citation>
    <scope>NUCLEOTIDE SEQUENCE [LARGE SCALE GENOMIC DNA]</scope>
    <source>
        <strain evidence="4 5">ICMP 19927</strain>
    </source>
</reference>
<accession>A0A1Y2LXG3</accession>
<dbReference type="SMART" id="SM00212">
    <property type="entry name" value="UBCc"/>
    <property type="match status" value="1"/>
</dbReference>
<dbReference type="EMBL" id="KZ107845">
    <property type="protein sequence ID" value="OSS48586.1"/>
    <property type="molecule type" value="Genomic_DNA"/>
</dbReference>
<feature type="domain" description="UBC core" evidence="3">
    <location>
        <begin position="12"/>
        <end position="161"/>
    </location>
</feature>
<dbReference type="CDD" id="cd00195">
    <property type="entry name" value="UBCc_UEV"/>
    <property type="match status" value="1"/>
</dbReference>
<dbReference type="OMA" id="KILAFQV"/>